<dbReference type="InterPro" id="IPR003018">
    <property type="entry name" value="GAF"/>
</dbReference>
<dbReference type="SUPFAM" id="SSF55781">
    <property type="entry name" value="GAF domain-like"/>
    <property type="match status" value="1"/>
</dbReference>
<evidence type="ECO:0000259" key="1">
    <source>
        <dbReference type="SMART" id="SM00065"/>
    </source>
</evidence>
<sequence>MGHDETEQDTQILERLLGEVRRALAMEVAFVSEFAGDRLVFRAVEGDGESFGWREGDSAPLDESYCKRVIDGRIRRVVPDARGEDVTRDLWATSEAGIGSYAAVPLVLSDGRAYGTLCCASHEPDPWLRDRDLRLMERVAHRTVRALEENELL</sequence>
<dbReference type="Proteomes" id="UP000502706">
    <property type="component" value="Chromosome"/>
</dbReference>
<dbReference type="KEGG" id="rmar:GBA65_15230"/>
<keyword evidence="3" id="KW-1185">Reference proteome</keyword>
<gene>
    <name evidence="2" type="ORF">GBA65_15230</name>
</gene>
<evidence type="ECO:0000313" key="2">
    <source>
        <dbReference type="EMBL" id="QIN79656.1"/>
    </source>
</evidence>
<evidence type="ECO:0000313" key="3">
    <source>
        <dbReference type="Proteomes" id="UP000502706"/>
    </source>
</evidence>
<dbReference type="InterPro" id="IPR029016">
    <property type="entry name" value="GAF-like_dom_sf"/>
</dbReference>
<feature type="domain" description="GAF" evidence="1">
    <location>
        <begin position="8"/>
        <end position="151"/>
    </location>
</feature>
<dbReference type="PANTHER" id="PTHR43102:SF2">
    <property type="entry name" value="GAF DOMAIN-CONTAINING PROTEIN"/>
    <property type="match status" value="1"/>
</dbReference>
<accession>A0A6G8PZM4</accession>
<reference evidence="2 3" key="1">
    <citation type="submission" date="2019-10" db="EMBL/GenBank/DDBJ databases">
        <title>Rubrobacter sp nov SCSIO 52915 isolated from a deep-sea sediment in the South China Sea.</title>
        <authorList>
            <person name="Chen R.W."/>
        </authorList>
    </citation>
    <scope>NUCLEOTIDE SEQUENCE [LARGE SCALE GENOMIC DNA]</scope>
    <source>
        <strain evidence="2 3">SCSIO 52915</strain>
    </source>
</reference>
<dbReference type="PANTHER" id="PTHR43102">
    <property type="entry name" value="SLR1143 PROTEIN"/>
    <property type="match status" value="1"/>
</dbReference>
<dbReference type="AlphaFoldDB" id="A0A6G8PZM4"/>
<dbReference type="RefSeq" id="WP_166397330.1">
    <property type="nucleotide sequence ID" value="NZ_CP045121.1"/>
</dbReference>
<name>A0A6G8PZM4_9ACTN</name>
<protein>
    <submittedName>
        <fullName evidence="2">GAF domain-containing protein</fullName>
    </submittedName>
</protein>
<organism evidence="2 3">
    <name type="scientific">Rubrobacter marinus</name>
    <dbReference type="NCBI Taxonomy" id="2653852"/>
    <lineage>
        <taxon>Bacteria</taxon>
        <taxon>Bacillati</taxon>
        <taxon>Actinomycetota</taxon>
        <taxon>Rubrobacteria</taxon>
        <taxon>Rubrobacterales</taxon>
        <taxon>Rubrobacteraceae</taxon>
        <taxon>Rubrobacter</taxon>
    </lineage>
</organism>
<dbReference type="SMART" id="SM00065">
    <property type="entry name" value="GAF"/>
    <property type="match status" value="1"/>
</dbReference>
<dbReference type="Gene3D" id="3.30.450.40">
    <property type="match status" value="1"/>
</dbReference>
<dbReference type="Pfam" id="PF13185">
    <property type="entry name" value="GAF_2"/>
    <property type="match status" value="1"/>
</dbReference>
<proteinExistence type="predicted"/>
<dbReference type="EMBL" id="CP045121">
    <property type="protein sequence ID" value="QIN79656.1"/>
    <property type="molecule type" value="Genomic_DNA"/>
</dbReference>